<dbReference type="Proteomes" id="UP000634529">
    <property type="component" value="Unassembled WGS sequence"/>
</dbReference>
<evidence type="ECO:0000313" key="15">
    <source>
        <dbReference type="EMBL" id="MBD8499288.1"/>
    </source>
</evidence>
<evidence type="ECO:0000256" key="7">
    <source>
        <dbReference type="ARBA" id="ARBA00022741"/>
    </source>
</evidence>
<keyword evidence="6" id="KW-0808">Transferase</keyword>
<reference evidence="15 16" key="1">
    <citation type="submission" date="2020-09" db="EMBL/GenBank/DDBJ databases">
        <title>Paenibacillus sp. CAU 1523 isolated from sand of Haeundae Beach.</title>
        <authorList>
            <person name="Kim W."/>
        </authorList>
    </citation>
    <scope>NUCLEOTIDE SEQUENCE [LARGE SCALE GENOMIC DNA]</scope>
    <source>
        <strain evidence="15 16">CAU 1523</strain>
    </source>
</reference>
<dbReference type="Gene3D" id="3.30.565.10">
    <property type="entry name" value="Histidine kinase-like ATPase, C-terminal domain"/>
    <property type="match status" value="1"/>
</dbReference>
<dbReference type="SUPFAM" id="SSF55874">
    <property type="entry name" value="ATPase domain of HSP90 chaperone/DNA topoisomerase II/histidine kinase"/>
    <property type="match status" value="1"/>
</dbReference>
<evidence type="ECO:0000256" key="10">
    <source>
        <dbReference type="ARBA" id="ARBA00023012"/>
    </source>
</evidence>
<dbReference type="PANTHER" id="PTHR45453">
    <property type="entry name" value="PHOSPHATE REGULON SENSOR PROTEIN PHOR"/>
    <property type="match status" value="1"/>
</dbReference>
<dbReference type="CDD" id="cd06225">
    <property type="entry name" value="HAMP"/>
    <property type="match status" value="1"/>
</dbReference>
<keyword evidence="9" id="KW-0067">ATP-binding</keyword>
<evidence type="ECO:0000313" key="16">
    <source>
        <dbReference type="Proteomes" id="UP000634529"/>
    </source>
</evidence>
<evidence type="ECO:0000256" key="3">
    <source>
        <dbReference type="ARBA" id="ARBA00012438"/>
    </source>
</evidence>
<feature type="domain" description="Histidine kinase" evidence="13">
    <location>
        <begin position="363"/>
        <end position="578"/>
    </location>
</feature>
<keyword evidence="16" id="KW-1185">Reference proteome</keyword>
<dbReference type="InterPro" id="IPR003594">
    <property type="entry name" value="HATPase_dom"/>
</dbReference>
<dbReference type="CDD" id="cd00082">
    <property type="entry name" value="HisKA"/>
    <property type="match status" value="1"/>
</dbReference>
<dbReference type="SMART" id="SM00304">
    <property type="entry name" value="HAMP"/>
    <property type="match status" value="1"/>
</dbReference>
<dbReference type="InterPro" id="IPR003660">
    <property type="entry name" value="HAMP_dom"/>
</dbReference>
<dbReference type="Pfam" id="PF02518">
    <property type="entry name" value="HATPase_c"/>
    <property type="match status" value="1"/>
</dbReference>
<comment type="catalytic activity">
    <reaction evidence="1">
        <text>ATP + protein L-histidine = ADP + protein N-phospho-L-histidine.</text>
        <dbReference type="EC" id="2.7.13.3"/>
    </reaction>
</comment>
<dbReference type="InterPro" id="IPR005467">
    <property type="entry name" value="His_kinase_dom"/>
</dbReference>
<dbReference type="Pfam" id="PF00672">
    <property type="entry name" value="HAMP"/>
    <property type="match status" value="1"/>
</dbReference>
<dbReference type="PROSITE" id="PS50885">
    <property type="entry name" value="HAMP"/>
    <property type="match status" value="1"/>
</dbReference>
<name>A0ABR9AYQ6_9BACL</name>
<organism evidence="15 16">
    <name type="scientific">Paenibacillus arenosi</name>
    <dbReference type="NCBI Taxonomy" id="2774142"/>
    <lineage>
        <taxon>Bacteria</taxon>
        <taxon>Bacillati</taxon>
        <taxon>Bacillota</taxon>
        <taxon>Bacilli</taxon>
        <taxon>Bacillales</taxon>
        <taxon>Paenibacillaceae</taxon>
        <taxon>Paenibacillus</taxon>
    </lineage>
</organism>
<keyword evidence="5" id="KW-0597">Phosphoprotein</keyword>
<evidence type="ECO:0000259" key="13">
    <source>
        <dbReference type="PROSITE" id="PS50109"/>
    </source>
</evidence>
<evidence type="ECO:0000256" key="1">
    <source>
        <dbReference type="ARBA" id="ARBA00000085"/>
    </source>
</evidence>
<feature type="transmembrane region" description="Helical" evidence="12">
    <location>
        <begin position="261"/>
        <end position="280"/>
    </location>
</feature>
<dbReference type="SUPFAM" id="SSF47384">
    <property type="entry name" value="Homodimeric domain of signal transducing histidine kinase"/>
    <property type="match status" value="1"/>
</dbReference>
<accession>A0ABR9AYQ6</accession>
<evidence type="ECO:0000256" key="6">
    <source>
        <dbReference type="ARBA" id="ARBA00022679"/>
    </source>
</evidence>
<keyword evidence="12" id="KW-1133">Transmembrane helix</keyword>
<dbReference type="Gene3D" id="1.10.287.130">
    <property type="match status" value="1"/>
</dbReference>
<evidence type="ECO:0000256" key="11">
    <source>
        <dbReference type="ARBA" id="ARBA00023136"/>
    </source>
</evidence>
<protein>
    <recommendedName>
        <fullName evidence="3">histidine kinase</fullName>
        <ecNumber evidence="3">2.7.13.3</ecNumber>
    </recommendedName>
</protein>
<sequence>MRKYGVVSKLFIATSALIAIIFMLIMLAQGLFFERYYREFKISELKQSMIQLSKQYGQGHASERDVSYLLGQFSNETSASIAILDEQMNRIRINPYFIELQTPTKVVTIRLQIEAMSMKDIPQGLHIGDNLTVDGIFMDQQSTILSPVKFQSQKFELVDGLVRIEGKIVEKMLPDQHSYNPYYQDTLLNDALWDWMIQADLDESRMQNGEPIQSEWMDPWSGVKYVVVTFPFSNVDQSRGYLFALTSLQPVGEAVVILDKYMIYLALPILLLVMFLSFVFSRIVSKPLLTLNHTATRMAQLDFTMPAAIHSKDEFGELSQSMNTMARNLDTALYELTVANAKLQDDMVEKQRLEQLRKELIANISHELKTPLGIVKGFTEGLQDDVAEEKRERYLSLILNEVDRMNVLIMEMLELSKFEAKVIRLAPQTIDLPMLVQKVCACFTRQLESKQLQVQMNGEASVFIYADPKWIEQVIVNLLSNAIRHGVAQSMIRIHMYETVSGQMMTCIENEGSSIGEEDMHRIWDQFYRVERSRDRKLGGTGLGLAMVKHILELHGSNYGVKNTSKGVMFYFSLKKSDSTVLDNGS</sequence>
<dbReference type="PRINTS" id="PR00344">
    <property type="entry name" value="BCTRLSENSOR"/>
</dbReference>
<dbReference type="InterPro" id="IPR050351">
    <property type="entry name" value="BphY/WalK/GraS-like"/>
</dbReference>
<evidence type="ECO:0000256" key="12">
    <source>
        <dbReference type="SAM" id="Phobius"/>
    </source>
</evidence>
<keyword evidence="12" id="KW-0812">Transmembrane</keyword>
<feature type="transmembrane region" description="Helical" evidence="12">
    <location>
        <begin position="12"/>
        <end position="33"/>
    </location>
</feature>
<dbReference type="Gene3D" id="6.10.340.10">
    <property type="match status" value="1"/>
</dbReference>
<dbReference type="InterPro" id="IPR036097">
    <property type="entry name" value="HisK_dim/P_sf"/>
</dbReference>
<dbReference type="SUPFAM" id="SSF158472">
    <property type="entry name" value="HAMP domain-like"/>
    <property type="match status" value="1"/>
</dbReference>
<dbReference type="EMBL" id="JACYTN010000010">
    <property type="protein sequence ID" value="MBD8499288.1"/>
    <property type="molecule type" value="Genomic_DNA"/>
</dbReference>
<dbReference type="PANTHER" id="PTHR45453:SF3">
    <property type="entry name" value="HISTIDINE KINASE"/>
    <property type="match status" value="1"/>
</dbReference>
<comment type="caution">
    <text evidence="15">The sequence shown here is derived from an EMBL/GenBank/DDBJ whole genome shotgun (WGS) entry which is preliminary data.</text>
</comment>
<evidence type="ECO:0000256" key="2">
    <source>
        <dbReference type="ARBA" id="ARBA00004651"/>
    </source>
</evidence>
<dbReference type="InterPro" id="IPR004358">
    <property type="entry name" value="Sig_transdc_His_kin-like_C"/>
</dbReference>
<evidence type="ECO:0000259" key="14">
    <source>
        <dbReference type="PROSITE" id="PS50885"/>
    </source>
</evidence>
<keyword evidence="10" id="KW-0902">Two-component regulatory system</keyword>
<dbReference type="InterPro" id="IPR036890">
    <property type="entry name" value="HATPase_C_sf"/>
</dbReference>
<evidence type="ECO:0000256" key="9">
    <source>
        <dbReference type="ARBA" id="ARBA00022840"/>
    </source>
</evidence>
<evidence type="ECO:0000256" key="5">
    <source>
        <dbReference type="ARBA" id="ARBA00022553"/>
    </source>
</evidence>
<evidence type="ECO:0000256" key="8">
    <source>
        <dbReference type="ARBA" id="ARBA00022777"/>
    </source>
</evidence>
<keyword evidence="7" id="KW-0547">Nucleotide-binding</keyword>
<dbReference type="EC" id="2.7.13.3" evidence="3"/>
<keyword evidence="8" id="KW-0418">Kinase</keyword>
<keyword evidence="11 12" id="KW-0472">Membrane</keyword>
<dbReference type="Pfam" id="PF00512">
    <property type="entry name" value="HisKA"/>
    <property type="match status" value="1"/>
</dbReference>
<comment type="subcellular location">
    <subcellularLocation>
        <location evidence="2">Cell membrane</location>
        <topology evidence="2">Multi-pass membrane protein</topology>
    </subcellularLocation>
</comment>
<feature type="domain" description="HAMP" evidence="14">
    <location>
        <begin position="282"/>
        <end position="334"/>
    </location>
</feature>
<gene>
    <name evidence="15" type="ORF">IFO66_13410</name>
</gene>
<dbReference type="SMART" id="SM00387">
    <property type="entry name" value="HATPase_c"/>
    <property type="match status" value="1"/>
</dbReference>
<keyword evidence="4" id="KW-1003">Cell membrane</keyword>
<proteinExistence type="predicted"/>
<evidence type="ECO:0000256" key="4">
    <source>
        <dbReference type="ARBA" id="ARBA00022475"/>
    </source>
</evidence>
<dbReference type="PROSITE" id="PS50109">
    <property type="entry name" value="HIS_KIN"/>
    <property type="match status" value="1"/>
</dbReference>
<dbReference type="SMART" id="SM00388">
    <property type="entry name" value="HisKA"/>
    <property type="match status" value="1"/>
</dbReference>
<dbReference type="InterPro" id="IPR003661">
    <property type="entry name" value="HisK_dim/P_dom"/>
</dbReference>